<evidence type="ECO:0000313" key="1">
    <source>
        <dbReference type="EMBL" id="SEV94546.1"/>
    </source>
</evidence>
<gene>
    <name evidence="1" type="ORF">SAMN04487850_0882</name>
</gene>
<dbReference type="Gene3D" id="2.180.10.10">
    <property type="entry name" value="RHS repeat-associated core"/>
    <property type="match status" value="1"/>
</dbReference>
<dbReference type="InterPro" id="IPR050708">
    <property type="entry name" value="T6SS_VgrG/RHS"/>
</dbReference>
<organism evidence="1 2">
    <name type="scientific">Prevotella aff. ruminicola Tc2-24</name>
    <dbReference type="NCBI Taxonomy" id="81582"/>
    <lineage>
        <taxon>Bacteria</taxon>
        <taxon>Pseudomonadati</taxon>
        <taxon>Bacteroidota</taxon>
        <taxon>Bacteroidia</taxon>
        <taxon>Bacteroidales</taxon>
        <taxon>Prevotellaceae</taxon>
        <taxon>Prevotella</taxon>
    </lineage>
</organism>
<dbReference type="RefSeq" id="WP_305729032.1">
    <property type="nucleotide sequence ID" value="NZ_FOIQ01000002.1"/>
</dbReference>
<dbReference type="InterPro" id="IPR022385">
    <property type="entry name" value="Rhs_assc_core"/>
</dbReference>
<dbReference type="PANTHER" id="PTHR32305:SF15">
    <property type="entry name" value="PROTEIN RHSA-RELATED"/>
    <property type="match status" value="1"/>
</dbReference>
<name>A0A1I0N0H4_9BACT</name>
<dbReference type="PANTHER" id="PTHR32305">
    <property type="match status" value="1"/>
</dbReference>
<keyword evidence="2" id="KW-1185">Reference proteome</keyword>
<accession>A0A1I0N0H4</accession>
<dbReference type="EMBL" id="FOIQ01000002">
    <property type="protein sequence ID" value="SEV94546.1"/>
    <property type="molecule type" value="Genomic_DNA"/>
</dbReference>
<dbReference type="SUPFAM" id="SSF55486">
    <property type="entry name" value="Metalloproteases ('zincins'), catalytic domain"/>
    <property type="match status" value="1"/>
</dbReference>
<dbReference type="AlphaFoldDB" id="A0A1I0N0H4"/>
<proteinExistence type="predicted"/>
<sequence length="313" mass="35061">DHLGTVRETVTSTGAMKQRVNYYPFGGQLVDTLKAMVLSPNFQQYKYNGKEFNNMYGLNTYDYGARQHYPVLARWDRIDPLCEKYYNVSPYAYCANNPVNCVDPDGRDGVKIVDEENKTITVKADYFVRTGDRAYRDSNGNIQTLSGYSSGDINEMNDYNKYLNELNLTIPSGDYEGYSLKFDLTFKDGGTTETIQAASDDYEGHNIGNSISKGNSQLYRNIGFEQVERSDGTTSVVGGVTQENQNIVMNVGYSGLDTKQNRIHEIFHTFGLSHPKGNSVSDGIMNYPPKKPSNNDALKVINSSVLPIINKKK</sequence>
<dbReference type="NCBIfam" id="TIGR03696">
    <property type="entry name" value="Rhs_assc_core"/>
    <property type="match status" value="1"/>
</dbReference>
<evidence type="ECO:0000313" key="2">
    <source>
        <dbReference type="Proteomes" id="UP000199373"/>
    </source>
</evidence>
<feature type="non-terminal residue" evidence="1">
    <location>
        <position position="1"/>
    </location>
</feature>
<protein>
    <submittedName>
        <fullName evidence="1">RHS repeat-associated core domain-containing protein</fullName>
    </submittedName>
</protein>
<reference evidence="1 2" key="1">
    <citation type="submission" date="2016-10" db="EMBL/GenBank/DDBJ databases">
        <authorList>
            <person name="de Groot N.N."/>
        </authorList>
    </citation>
    <scope>NUCLEOTIDE SEQUENCE [LARGE SCALE GENOMIC DNA]</scope>
    <source>
        <strain evidence="1 2">TC2-24</strain>
    </source>
</reference>
<dbReference type="Proteomes" id="UP000199373">
    <property type="component" value="Unassembled WGS sequence"/>
</dbReference>